<evidence type="ECO:0000259" key="1">
    <source>
        <dbReference type="Pfam" id="PF01471"/>
    </source>
</evidence>
<proteinExistence type="predicted"/>
<dbReference type="RefSeq" id="WP_107865482.1">
    <property type="nucleotide sequence ID" value="NZ_QAON01000006.1"/>
</dbReference>
<keyword evidence="3" id="KW-0378">Hydrolase</keyword>
<feature type="domain" description="N-acetylmuramidase" evidence="2">
    <location>
        <begin position="96"/>
        <end position="266"/>
    </location>
</feature>
<reference evidence="3 4" key="1">
    <citation type="submission" date="2018-04" db="EMBL/GenBank/DDBJ databases">
        <title>Genomic Encyclopedia of Archaeal and Bacterial Type Strains, Phase II (KMG-II): from individual species to whole genera.</title>
        <authorList>
            <person name="Goeker M."/>
        </authorList>
    </citation>
    <scope>NUCLEOTIDE SEQUENCE [LARGE SCALE GENOMIC DNA]</scope>
    <source>
        <strain evidence="3 4">DSM 5822</strain>
    </source>
</reference>
<keyword evidence="4" id="KW-1185">Reference proteome</keyword>
<dbReference type="Proteomes" id="UP000244223">
    <property type="component" value="Unassembled WGS sequence"/>
</dbReference>
<dbReference type="Pfam" id="PF11860">
    <property type="entry name" value="Muramidase"/>
    <property type="match status" value="1"/>
</dbReference>
<evidence type="ECO:0000313" key="4">
    <source>
        <dbReference type="Proteomes" id="UP000244223"/>
    </source>
</evidence>
<dbReference type="GO" id="GO:0016787">
    <property type="term" value="F:hydrolase activity"/>
    <property type="evidence" value="ECO:0007669"/>
    <property type="project" value="UniProtKB-KW"/>
</dbReference>
<dbReference type="SUPFAM" id="SSF47090">
    <property type="entry name" value="PGBD-like"/>
    <property type="match status" value="1"/>
</dbReference>
<dbReference type="InterPro" id="IPR036365">
    <property type="entry name" value="PGBD-like_sf"/>
</dbReference>
<protein>
    <submittedName>
        <fullName evidence="3">Peptidoglycan hydrolase-like protein with peptidoglycan-binding domain</fullName>
    </submittedName>
</protein>
<gene>
    <name evidence="3" type="ORF">C8N29_10648</name>
</gene>
<name>A0A2T5IZM8_9GAMM</name>
<comment type="caution">
    <text evidence="3">The sequence shown here is derived from an EMBL/GenBank/DDBJ whole genome shotgun (WGS) entry which is preliminary data.</text>
</comment>
<dbReference type="InterPro" id="IPR002477">
    <property type="entry name" value="Peptidoglycan-bd-like"/>
</dbReference>
<dbReference type="InterPro" id="IPR024408">
    <property type="entry name" value="Muramidase"/>
</dbReference>
<dbReference type="EMBL" id="QAON01000006">
    <property type="protein sequence ID" value="PTQ89517.1"/>
    <property type="molecule type" value="Genomic_DNA"/>
</dbReference>
<evidence type="ECO:0000259" key="2">
    <source>
        <dbReference type="Pfam" id="PF11860"/>
    </source>
</evidence>
<dbReference type="Gene3D" id="1.10.101.10">
    <property type="entry name" value="PGBD-like superfamily/PGBD"/>
    <property type="match status" value="1"/>
</dbReference>
<sequence length="271" mass="30341">MQTPSVLKKGDTDSSVLSLKQQLALSSVPPADIVLNEIFDESTEHWVMAYQTSVGLVVDGIVGDKTRSVLNLGTKSAALLGHQDLERAADSLNIPLAVMRALNEVISLGMGFVDHGLASIRFERHIFYARLKRNGHHIKKLSVMYPDLVNPEVGDHLTGMLEWTRLHRAMSIDKQAAVESTAWGAFQTMGFHWKALKYASVDEFVSKMNRSEAMQLEAFVRFVKAHPPLQRALQQINFTDFARLYYGVAYAKGQYDLKIAKAFVKYSKNRG</sequence>
<dbReference type="Pfam" id="PF01471">
    <property type="entry name" value="PG_binding_1"/>
    <property type="match status" value="1"/>
</dbReference>
<dbReference type="AlphaFoldDB" id="A0A2T5IZM8"/>
<dbReference type="OrthoDB" id="1523598at2"/>
<organism evidence="3 4">
    <name type="scientific">Agitococcus lubricus</name>
    <dbReference type="NCBI Taxonomy" id="1077255"/>
    <lineage>
        <taxon>Bacteria</taxon>
        <taxon>Pseudomonadati</taxon>
        <taxon>Pseudomonadota</taxon>
        <taxon>Gammaproteobacteria</taxon>
        <taxon>Moraxellales</taxon>
        <taxon>Moraxellaceae</taxon>
        <taxon>Agitococcus</taxon>
    </lineage>
</organism>
<evidence type="ECO:0000313" key="3">
    <source>
        <dbReference type="EMBL" id="PTQ89517.1"/>
    </source>
</evidence>
<accession>A0A2T5IZM8</accession>
<feature type="domain" description="Peptidoglycan binding-like" evidence="1">
    <location>
        <begin position="14"/>
        <end position="70"/>
    </location>
</feature>
<dbReference type="InterPro" id="IPR036366">
    <property type="entry name" value="PGBDSf"/>
</dbReference>